<dbReference type="Proteomes" id="UP000250123">
    <property type="component" value="Chromosome SHEWBE"/>
</dbReference>
<evidence type="ECO:0000313" key="2">
    <source>
        <dbReference type="Proteomes" id="UP000250123"/>
    </source>
</evidence>
<name>A0A330MAZ6_9GAMM</name>
<dbReference type="EMBL" id="LS483452">
    <property type="protein sequence ID" value="SQH76967.1"/>
    <property type="molecule type" value="Genomic_DNA"/>
</dbReference>
<protein>
    <submittedName>
        <fullName evidence="1">Uncharacterized protein</fullName>
    </submittedName>
</protein>
<dbReference type="KEGG" id="sbk:SHEWBE_3004"/>
<proteinExistence type="predicted"/>
<accession>A0A330MAZ6</accession>
<sequence length="81" mass="9759">MNSFEKLKNHHDQLRSEVDITPFFEWYDTRIALWQRDIIDQPQHAASFRQLIKADREAKQRMIEKHSALQIRVSIQLKQGK</sequence>
<organism evidence="1 2">
    <name type="scientific">Shewanella benthica</name>
    <dbReference type="NCBI Taxonomy" id="43661"/>
    <lineage>
        <taxon>Bacteria</taxon>
        <taxon>Pseudomonadati</taxon>
        <taxon>Pseudomonadota</taxon>
        <taxon>Gammaproteobacteria</taxon>
        <taxon>Alteromonadales</taxon>
        <taxon>Shewanellaceae</taxon>
        <taxon>Shewanella</taxon>
    </lineage>
</organism>
<reference evidence="2" key="1">
    <citation type="submission" date="2018-06" db="EMBL/GenBank/DDBJ databases">
        <authorList>
            <person name="Cea G.-C."/>
            <person name="William W."/>
        </authorList>
    </citation>
    <scope>NUCLEOTIDE SEQUENCE [LARGE SCALE GENOMIC DNA]</scope>
    <source>
        <strain evidence="2">DB21MT-2</strain>
    </source>
</reference>
<evidence type="ECO:0000313" key="1">
    <source>
        <dbReference type="EMBL" id="SQH76967.1"/>
    </source>
</evidence>
<dbReference type="OrthoDB" id="6272349at2"/>
<gene>
    <name evidence="1" type="ORF">SHEWBE_3004</name>
</gene>
<dbReference type="RefSeq" id="WP_112353011.1">
    <property type="nucleotide sequence ID" value="NZ_LS483452.1"/>
</dbReference>
<dbReference type="AlphaFoldDB" id="A0A330MAZ6"/>